<evidence type="ECO:0000256" key="1">
    <source>
        <dbReference type="SAM" id="SignalP"/>
    </source>
</evidence>
<dbReference type="RefSeq" id="WP_129188616.1">
    <property type="nucleotide sequence ID" value="NZ_CP035491.1"/>
</dbReference>
<keyword evidence="1" id="KW-0732">Signal</keyword>
<dbReference type="EMBL" id="CP035491">
    <property type="protein sequence ID" value="QAY72416.1"/>
    <property type="molecule type" value="Genomic_DNA"/>
</dbReference>
<feature type="domain" description="DUF4097" evidence="2">
    <location>
        <begin position="123"/>
        <end position="248"/>
    </location>
</feature>
<dbReference type="Pfam" id="PF13349">
    <property type="entry name" value="DUF4097"/>
    <property type="match status" value="1"/>
</dbReference>
<feature type="signal peptide" evidence="1">
    <location>
        <begin position="1"/>
        <end position="31"/>
    </location>
</feature>
<name>A0A4P6FA17_9MICO</name>
<dbReference type="AlphaFoldDB" id="A0A4P6FA17"/>
<evidence type="ECO:0000259" key="2">
    <source>
        <dbReference type="Pfam" id="PF13349"/>
    </source>
</evidence>
<dbReference type="OrthoDB" id="4331847at2"/>
<feature type="chain" id="PRO_5039399919" description="DUF4097 domain-containing protein" evidence="1">
    <location>
        <begin position="32"/>
        <end position="270"/>
    </location>
</feature>
<gene>
    <name evidence="3" type="ORF">ET445_02735</name>
</gene>
<proteinExistence type="predicted"/>
<dbReference type="Proteomes" id="UP000291259">
    <property type="component" value="Chromosome"/>
</dbReference>
<organism evidence="3 4">
    <name type="scientific">Agromyces protaetiae</name>
    <dbReference type="NCBI Taxonomy" id="2509455"/>
    <lineage>
        <taxon>Bacteria</taxon>
        <taxon>Bacillati</taxon>
        <taxon>Actinomycetota</taxon>
        <taxon>Actinomycetes</taxon>
        <taxon>Micrococcales</taxon>
        <taxon>Microbacteriaceae</taxon>
        <taxon>Agromyces</taxon>
    </lineage>
</organism>
<accession>A0A4P6FA17</accession>
<dbReference type="InterPro" id="IPR025164">
    <property type="entry name" value="Toastrack_DUF4097"/>
</dbReference>
<reference evidence="3 4" key="1">
    <citation type="submission" date="2019-01" db="EMBL/GenBank/DDBJ databases">
        <title>Genome sequencing of strain FW100M-8.</title>
        <authorList>
            <person name="Heo J."/>
            <person name="Kim S.-J."/>
            <person name="Kim J.-S."/>
            <person name="Hong S.-B."/>
            <person name="Kwon S.-W."/>
        </authorList>
    </citation>
    <scope>NUCLEOTIDE SEQUENCE [LARGE SCALE GENOMIC DNA]</scope>
    <source>
        <strain evidence="3 4">FW100M-8</strain>
    </source>
</reference>
<evidence type="ECO:0000313" key="4">
    <source>
        <dbReference type="Proteomes" id="UP000291259"/>
    </source>
</evidence>
<dbReference type="KEGG" id="agf:ET445_02735"/>
<protein>
    <recommendedName>
        <fullName evidence="2">DUF4097 domain-containing protein</fullName>
    </recommendedName>
</protein>
<keyword evidence="4" id="KW-1185">Reference proteome</keyword>
<evidence type="ECO:0000313" key="3">
    <source>
        <dbReference type="EMBL" id="QAY72416.1"/>
    </source>
</evidence>
<sequence length="270" mass="28446">MNAHTTTARRTALFAAGLGLTALALSGCAYFGPLHETSDSATVDDATTAGVDRIRLDRLDGTVSITGDPSATGISIERTVRYWGQERTIGDTHRVEGSELVLGGCGPRCIVSYTVTAPADIDVGGNTDNGGIDLEAVRDVDLETDNGRITVRTAEDVRLETDNGRVELTDVSGDIVVHGDNGLVQGKGLAGSRTEVETDNGRIELDFETAQDVHATTSNGQIILTVPAGSFRVDAQTDNGSVRSQVADDPSGEHELVLRADNGSIDVRQR</sequence>